<dbReference type="EMBL" id="CM000882">
    <property type="protein sequence ID" value="KQJ99826.1"/>
    <property type="molecule type" value="Genomic_DNA"/>
</dbReference>
<sequence length="124" mass="13517">MVHYAADHPTTRKSGPHRPPRRWIHHPRARPPLDPRPRPRTALDPPPPSTLAAGSASVDLDFSMAGSREAILASVASRFNSVICLGINLYIGSVCISTVGFTDCCGVQNTLIYIFVLICDLVNR</sequence>
<dbReference type="Proteomes" id="UP000008810">
    <property type="component" value="Chromosome 3"/>
</dbReference>
<keyword evidence="4" id="KW-1185">Reference proteome</keyword>
<dbReference type="InParanoid" id="A0A0Q3I1U1"/>
<feature type="compositionally biased region" description="Basic and acidic residues" evidence="1">
    <location>
        <begin position="1"/>
        <end position="10"/>
    </location>
</feature>
<reference evidence="3" key="3">
    <citation type="submission" date="2018-08" db="UniProtKB">
        <authorList>
            <consortium name="EnsemblPlants"/>
        </authorList>
    </citation>
    <scope>IDENTIFICATION</scope>
    <source>
        <strain evidence="3">cv. Bd21</strain>
    </source>
</reference>
<reference evidence="2" key="2">
    <citation type="submission" date="2017-06" db="EMBL/GenBank/DDBJ databases">
        <title>WGS assembly of Brachypodium distachyon.</title>
        <authorList>
            <consortium name="The International Brachypodium Initiative"/>
            <person name="Lucas S."/>
            <person name="Harmon-Smith M."/>
            <person name="Lail K."/>
            <person name="Tice H."/>
            <person name="Grimwood J."/>
            <person name="Bruce D."/>
            <person name="Barry K."/>
            <person name="Shu S."/>
            <person name="Lindquist E."/>
            <person name="Wang M."/>
            <person name="Pitluck S."/>
            <person name="Vogel J.P."/>
            <person name="Garvin D.F."/>
            <person name="Mockler T.C."/>
            <person name="Schmutz J."/>
            <person name="Rokhsar D."/>
            <person name="Bevan M.W."/>
        </authorList>
    </citation>
    <scope>NUCLEOTIDE SEQUENCE</scope>
    <source>
        <strain evidence="2">Bd21</strain>
    </source>
</reference>
<feature type="region of interest" description="Disordered" evidence="1">
    <location>
        <begin position="1"/>
        <end position="51"/>
    </location>
</feature>
<reference evidence="2 3" key="1">
    <citation type="journal article" date="2010" name="Nature">
        <title>Genome sequencing and analysis of the model grass Brachypodium distachyon.</title>
        <authorList>
            <consortium name="International Brachypodium Initiative"/>
        </authorList>
    </citation>
    <scope>NUCLEOTIDE SEQUENCE [LARGE SCALE GENOMIC DNA]</scope>
    <source>
        <strain evidence="2 3">Bd21</strain>
    </source>
</reference>
<evidence type="ECO:0000313" key="3">
    <source>
        <dbReference type="EnsemblPlants" id="KQJ99826"/>
    </source>
</evidence>
<feature type="compositionally biased region" description="Basic residues" evidence="1">
    <location>
        <begin position="14"/>
        <end position="29"/>
    </location>
</feature>
<evidence type="ECO:0000313" key="4">
    <source>
        <dbReference type="Proteomes" id="UP000008810"/>
    </source>
</evidence>
<dbReference type="AlphaFoldDB" id="A0A0Q3I1U1"/>
<accession>A0A0Q3I1U1</accession>
<proteinExistence type="predicted"/>
<gene>
    <name evidence="2" type="ORF">BRADI_3g45441v3</name>
</gene>
<protein>
    <submittedName>
        <fullName evidence="2 3">Uncharacterized protein</fullName>
    </submittedName>
</protein>
<dbReference type="EnsemblPlants" id="KQJ99826">
    <property type="protein sequence ID" value="KQJ99826"/>
    <property type="gene ID" value="BRADI_3g45441v3"/>
</dbReference>
<organism evidence="2">
    <name type="scientific">Brachypodium distachyon</name>
    <name type="common">Purple false brome</name>
    <name type="synonym">Trachynia distachya</name>
    <dbReference type="NCBI Taxonomy" id="15368"/>
    <lineage>
        <taxon>Eukaryota</taxon>
        <taxon>Viridiplantae</taxon>
        <taxon>Streptophyta</taxon>
        <taxon>Embryophyta</taxon>
        <taxon>Tracheophyta</taxon>
        <taxon>Spermatophyta</taxon>
        <taxon>Magnoliopsida</taxon>
        <taxon>Liliopsida</taxon>
        <taxon>Poales</taxon>
        <taxon>Poaceae</taxon>
        <taxon>BOP clade</taxon>
        <taxon>Pooideae</taxon>
        <taxon>Stipodae</taxon>
        <taxon>Brachypodieae</taxon>
        <taxon>Brachypodium</taxon>
    </lineage>
</organism>
<dbReference type="Gramene" id="KQJ99826">
    <property type="protein sequence ID" value="KQJ99826"/>
    <property type="gene ID" value="BRADI_3g45441v3"/>
</dbReference>
<evidence type="ECO:0000256" key="1">
    <source>
        <dbReference type="SAM" id="MobiDB-lite"/>
    </source>
</evidence>
<name>A0A0Q3I1U1_BRADI</name>
<evidence type="ECO:0000313" key="2">
    <source>
        <dbReference type="EMBL" id="KQJ99826.1"/>
    </source>
</evidence>